<protein>
    <recommendedName>
        <fullName evidence="4">RRM domain-containing protein</fullName>
    </recommendedName>
</protein>
<dbReference type="GO" id="GO:0003723">
    <property type="term" value="F:RNA binding"/>
    <property type="evidence" value="ECO:0007669"/>
    <property type="project" value="UniProtKB-UniRule"/>
</dbReference>
<proteinExistence type="predicted"/>
<dbReference type="SMART" id="SM00360">
    <property type="entry name" value="RRM"/>
    <property type="match status" value="2"/>
</dbReference>
<dbReference type="InterPro" id="IPR035979">
    <property type="entry name" value="RBD_domain_sf"/>
</dbReference>
<evidence type="ECO:0000256" key="1">
    <source>
        <dbReference type="ARBA" id="ARBA00022884"/>
    </source>
</evidence>
<feature type="compositionally biased region" description="Basic and acidic residues" evidence="3">
    <location>
        <begin position="300"/>
        <end position="313"/>
    </location>
</feature>
<dbReference type="InterPro" id="IPR000504">
    <property type="entry name" value="RRM_dom"/>
</dbReference>
<gene>
    <name evidence="5" type="ORF">B0T15DRAFT_516789</name>
</gene>
<feature type="compositionally biased region" description="Basic and acidic residues" evidence="3">
    <location>
        <begin position="273"/>
        <end position="285"/>
    </location>
</feature>
<evidence type="ECO:0000259" key="4">
    <source>
        <dbReference type="PROSITE" id="PS50102"/>
    </source>
</evidence>
<dbReference type="Pfam" id="PF00076">
    <property type="entry name" value="RRM_1"/>
    <property type="match status" value="1"/>
</dbReference>
<dbReference type="PANTHER" id="PTHR21245">
    <property type="entry name" value="HETEROGENEOUS NUCLEAR RIBONUCLEOPROTEIN"/>
    <property type="match status" value="1"/>
</dbReference>
<dbReference type="EMBL" id="JAUDZG010000001">
    <property type="protein sequence ID" value="KAK3309889.1"/>
    <property type="molecule type" value="Genomic_DNA"/>
</dbReference>
<feature type="domain" description="RRM" evidence="4">
    <location>
        <begin position="167"/>
        <end position="253"/>
    </location>
</feature>
<feature type="domain" description="RRM" evidence="4">
    <location>
        <begin position="21"/>
        <end position="102"/>
    </location>
</feature>
<dbReference type="SUPFAM" id="SSF54928">
    <property type="entry name" value="RNA-binding domain, RBD"/>
    <property type="match status" value="2"/>
</dbReference>
<name>A0AAJ0M5Q6_9PEZI</name>
<reference evidence="5" key="2">
    <citation type="submission" date="2023-06" db="EMBL/GenBank/DDBJ databases">
        <authorList>
            <consortium name="Lawrence Berkeley National Laboratory"/>
            <person name="Mondo S.J."/>
            <person name="Hensen N."/>
            <person name="Bonometti L."/>
            <person name="Westerberg I."/>
            <person name="Brannstrom I.O."/>
            <person name="Guillou S."/>
            <person name="Cros-Aarteil S."/>
            <person name="Calhoun S."/>
            <person name="Haridas S."/>
            <person name="Kuo A."/>
            <person name="Pangilinan J."/>
            <person name="Riley R."/>
            <person name="Labutti K."/>
            <person name="Andreopoulos B."/>
            <person name="Lipzen A."/>
            <person name="Chen C."/>
            <person name="Yanf M."/>
            <person name="Daum C."/>
            <person name="Ng V."/>
            <person name="Clum A."/>
            <person name="Steindorff A."/>
            <person name="Ohm R."/>
            <person name="Martin F."/>
            <person name="Silar P."/>
            <person name="Natvig D."/>
            <person name="Lalanne C."/>
            <person name="Gautier V."/>
            <person name="Ament-Velasquez S.L."/>
            <person name="Kruys A."/>
            <person name="Hutchinson M.I."/>
            <person name="Powell A.J."/>
            <person name="Barry K."/>
            <person name="Miller A.N."/>
            <person name="Grigoriev I.V."/>
            <person name="Debuchy R."/>
            <person name="Gladieux P."/>
            <person name="Thoren M.H."/>
            <person name="Johannesson H."/>
        </authorList>
    </citation>
    <scope>NUCLEOTIDE SEQUENCE</scope>
    <source>
        <strain evidence="5">CBS 333.67</strain>
    </source>
</reference>
<evidence type="ECO:0000313" key="6">
    <source>
        <dbReference type="Proteomes" id="UP001273166"/>
    </source>
</evidence>
<evidence type="ECO:0000256" key="2">
    <source>
        <dbReference type="PROSITE-ProRule" id="PRU00176"/>
    </source>
</evidence>
<accession>A0AAJ0M5Q6</accession>
<keyword evidence="6" id="KW-1185">Reference proteome</keyword>
<keyword evidence="1 2" id="KW-0694">RNA-binding</keyword>
<dbReference type="Proteomes" id="UP001273166">
    <property type="component" value="Unassembled WGS sequence"/>
</dbReference>
<evidence type="ECO:0000256" key="3">
    <source>
        <dbReference type="SAM" id="MobiDB-lite"/>
    </source>
</evidence>
<reference evidence="5" key="1">
    <citation type="journal article" date="2023" name="Mol. Phylogenet. Evol.">
        <title>Genome-scale phylogeny and comparative genomics of the fungal order Sordariales.</title>
        <authorList>
            <person name="Hensen N."/>
            <person name="Bonometti L."/>
            <person name="Westerberg I."/>
            <person name="Brannstrom I.O."/>
            <person name="Guillou S."/>
            <person name="Cros-Aarteil S."/>
            <person name="Calhoun S."/>
            <person name="Haridas S."/>
            <person name="Kuo A."/>
            <person name="Mondo S."/>
            <person name="Pangilinan J."/>
            <person name="Riley R."/>
            <person name="LaButti K."/>
            <person name="Andreopoulos B."/>
            <person name="Lipzen A."/>
            <person name="Chen C."/>
            <person name="Yan M."/>
            <person name="Daum C."/>
            <person name="Ng V."/>
            <person name="Clum A."/>
            <person name="Steindorff A."/>
            <person name="Ohm R.A."/>
            <person name="Martin F."/>
            <person name="Silar P."/>
            <person name="Natvig D.O."/>
            <person name="Lalanne C."/>
            <person name="Gautier V."/>
            <person name="Ament-Velasquez S.L."/>
            <person name="Kruys A."/>
            <person name="Hutchinson M.I."/>
            <person name="Powell A.J."/>
            <person name="Barry K."/>
            <person name="Miller A.N."/>
            <person name="Grigoriev I.V."/>
            <person name="Debuchy R."/>
            <person name="Gladieux P."/>
            <person name="Hiltunen Thoren M."/>
            <person name="Johannesson H."/>
        </authorList>
    </citation>
    <scope>NUCLEOTIDE SEQUENCE</scope>
    <source>
        <strain evidence="5">CBS 333.67</strain>
    </source>
</reference>
<evidence type="ECO:0000313" key="5">
    <source>
        <dbReference type="EMBL" id="KAK3309889.1"/>
    </source>
</evidence>
<dbReference type="GeneID" id="87887105"/>
<dbReference type="InterPro" id="IPR012677">
    <property type="entry name" value="Nucleotide-bd_a/b_plait_sf"/>
</dbReference>
<comment type="caution">
    <text evidence="5">The sequence shown here is derived from an EMBL/GenBank/DDBJ whole genome shotgun (WGS) entry which is preliminary data.</text>
</comment>
<dbReference type="RefSeq" id="XP_062725669.1">
    <property type="nucleotide sequence ID" value="XM_062868276.1"/>
</dbReference>
<feature type="region of interest" description="Disordered" evidence="3">
    <location>
        <begin position="271"/>
        <end position="328"/>
    </location>
</feature>
<feature type="region of interest" description="Disordered" evidence="3">
    <location>
        <begin position="127"/>
        <end position="147"/>
    </location>
</feature>
<dbReference type="AlphaFoldDB" id="A0AAJ0M5Q6"/>
<dbReference type="Gene3D" id="3.30.70.330">
    <property type="match status" value="2"/>
</dbReference>
<dbReference type="PROSITE" id="PS50102">
    <property type="entry name" value="RRM"/>
    <property type="match status" value="2"/>
</dbReference>
<organism evidence="5 6">
    <name type="scientific">Chaetomium strumarium</name>
    <dbReference type="NCBI Taxonomy" id="1170767"/>
    <lineage>
        <taxon>Eukaryota</taxon>
        <taxon>Fungi</taxon>
        <taxon>Dikarya</taxon>
        <taxon>Ascomycota</taxon>
        <taxon>Pezizomycotina</taxon>
        <taxon>Sordariomycetes</taxon>
        <taxon>Sordariomycetidae</taxon>
        <taxon>Sordariales</taxon>
        <taxon>Chaetomiaceae</taxon>
        <taxon>Chaetomium</taxon>
    </lineage>
</organism>
<sequence length="328" mass="37677">MTFTMDIRSEPQQRDALSEGRRIYLGNLLYTVKPNDVEDLLRRTGFGESFEKLHISVDPVSGRNPGYCFVEFKTREEAERALGSLPNTPLFNRPVKVGPCHPKTPAQSRWRGSRGAEYKPMFQRWGDWKGGDENADPNAPPRAEEQGPRVALQHLDMRKRRGSRDKTQLFIGGLDMMINQEHHDTEMQKLLEGFEYVAIGKRITPRAETRSMTGHHHYCFVDFRTIEEAERAANVLHGTPFKGGNLRVSFTRSKWTDEGWKRVEPVDRGFSQDWKRAERATDGSRESSQPATDRQQQDGQEGRDRKERSDRQRAIMTATSWRRGASAS</sequence>
<dbReference type="CDD" id="cd00590">
    <property type="entry name" value="RRM_SF"/>
    <property type="match status" value="2"/>
</dbReference>